<organism evidence="2 3">
    <name type="scientific">Beauveria asiatica</name>
    <dbReference type="NCBI Taxonomy" id="1069075"/>
    <lineage>
        <taxon>Eukaryota</taxon>
        <taxon>Fungi</taxon>
        <taxon>Dikarya</taxon>
        <taxon>Ascomycota</taxon>
        <taxon>Pezizomycotina</taxon>
        <taxon>Sordariomycetes</taxon>
        <taxon>Hypocreomycetidae</taxon>
        <taxon>Hypocreales</taxon>
        <taxon>Cordycipitaceae</taxon>
        <taxon>Beauveria</taxon>
    </lineage>
</organism>
<gene>
    <name evidence="2" type="ORF">G3M48_000585</name>
</gene>
<comment type="caution">
    <text evidence="2">The sequence shown here is derived from an EMBL/GenBank/DDBJ whole genome shotgun (WGS) entry which is preliminary data.</text>
</comment>
<dbReference type="AlphaFoldDB" id="A0AAW0S0K6"/>
<evidence type="ECO:0000313" key="3">
    <source>
        <dbReference type="Proteomes" id="UP001397290"/>
    </source>
</evidence>
<name>A0AAW0S0K6_9HYPO</name>
<feature type="compositionally biased region" description="Polar residues" evidence="1">
    <location>
        <begin position="161"/>
        <end position="176"/>
    </location>
</feature>
<accession>A0AAW0S0K6</accession>
<proteinExistence type="predicted"/>
<dbReference type="Proteomes" id="UP001397290">
    <property type="component" value="Unassembled WGS sequence"/>
</dbReference>
<dbReference type="EMBL" id="JAAHCF010000113">
    <property type="protein sequence ID" value="KAK8147995.1"/>
    <property type="molecule type" value="Genomic_DNA"/>
</dbReference>
<protein>
    <submittedName>
        <fullName evidence="2">Uncharacterized protein</fullName>
    </submittedName>
</protein>
<evidence type="ECO:0000256" key="1">
    <source>
        <dbReference type="SAM" id="MobiDB-lite"/>
    </source>
</evidence>
<sequence>MSPKPYLHLIKSQAEFKKNFVDEEAPLFAELKNEPASKWGRKELFACRVLPKQGDHNLPCLESFKFTERFTTDQMKAFIDGPKDPADLGGSELALVKKYGHSLGQLWAALAAFTGPPERRKPFSPPDEGSGGGDNGNNDDDGNNNGGGGDGARWPKRARHSTQQQGFVDSSTLKFESNSPIPSSQGSQGSLGYVDAESHALAAGPEDDTLRLITCALRHVLYFAPPNNEPNAAAVVEVRDAKIRLDNNIGIRSLVAVDDGGLCLREPQIFEHRRSDGSLCQRTVYTTANNHVLMLETKRMLQCLPQGVPIISDACLAQMTCQALSCRIDNSGRDSVIILHAAQNYVCFVQFDMSTDYLLGLSPEKWKDLFRKYTV</sequence>
<reference evidence="2 3" key="1">
    <citation type="submission" date="2020-02" db="EMBL/GenBank/DDBJ databases">
        <title>Comparative genomics of the hypocrealean fungal genus Beauvera.</title>
        <authorList>
            <person name="Showalter D.N."/>
            <person name="Bushley K.E."/>
            <person name="Rehner S.A."/>
        </authorList>
    </citation>
    <scope>NUCLEOTIDE SEQUENCE [LARGE SCALE GENOMIC DNA]</scope>
    <source>
        <strain evidence="2 3">ARSEF4384</strain>
    </source>
</reference>
<keyword evidence="3" id="KW-1185">Reference proteome</keyword>
<feature type="compositionally biased region" description="Low complexity" evidence="1">
    <location>
        <begin position="177"/>
        <end position="190"/>
    </location>
</feature>
<evidence type="ECO:0000313" key="2">
    <source>
        <dbReference type="EMBL" id="KAK8147995.1"/>
    </source>
</evidence>
<feature type="region of interest" description="Disordered" evidence="1">
    <location>
        <begin position="117"/>
        <end position="191"/>
    </location>
</feature>